<evidence type="ECO:0000313" key="3">
    <source>
        <dbReference type="Proteomes" id="UP000460435"/>
    </source>
</evidence>
<dbReference type="Pfam" id="PF13560">
    <property type="entry name" value="HTH_31"/>
    <property type="match status" value="1"/>
</dbReference>
<dbReference type="CDD" id="cd00093">
    <property type="entry name" value="HTH_XRE"/>
    <property type="match status" value="1"/>
</dbReference>
<feature type="domain" description="HTH cro/C1-type" evidence="1">
    <location>
        <begin position="13"/>
        <end position="74"/>
    </location>
</feature>
<protein>
    <submittedName>
        <fullName evidence="2">Helix-turn-helix domain-containing protein</fullName>
    </submittedName>
</protein>
<dbReference type="AlphaFoldDB" id="A0A7K3MDK6"/>
<proteinExistence type="predicted"/>
<dbReference type="SUPFAM" id="SSF47413">
    <property type="entry name" value="lambda repressor-like DNA-binding domains"/>
    <property type="match status" value="1"/>
</dbReference>
<dbReference type="InterPro" id="IPR001387">
    <property type="entry name" value="Cro/C1-type_HTH"/>
</dbReference>
<reference evidence="2 3" key="1">
    <citation type="submission" date="2019-11" db="EMBL/GenBank/DDBJ databases">
        <authorList>
            <person name="Li X.-J."/>
            <person name="Feng X.-M."/>
        </authorList>
    </citation>
    <scope>NUCLEOTIDE SEQUENCE [LARGE SCALE GENOMIC DNA]</scope>
    <source>
        <strain evidence="2 3">XMNu-373</strain>
    </source>
</reference>
<dbReference type="InterPro" id="IPR010982">
    <property type="entry name" value="Lambda_DNA-bd_dom_sf"/>
</dbReference>
<accession>A0A7K3MDK6</accession>
<keyword evidence="3" id="KW-1185">Reference proteome</keyword>
<organism evidence="2 3">
    <name type="scientific">Phytoactinopolyspora mesophila</name>
    <dbReference type="NCBI Taxonomy" id="2650750"/>
    <lineage>
        <taxon>Bacteria</taxon>
        <taxon>Bacillati</taxon>
        <taxon>Actinomycetota</taxon>
        <taxon>Actinomycetes</taxon>
        <taxon>Jiangellales</taxon>
        <taxon>Jiangellaceae</taxon>
        <taxon>Phytoactinopolyspora</taxon>
    </lineage>
</organism>
<dbReference type="PROSITE" id="PS50943">
    <property type="entry name" value="HTH_CROC1"/>
    <property type="match status" value="1"/>
</dbReference>
<sequence length="97" mass="11054">MVVESGKPIWDVIRHARDGKGLSQRELAERLAAVSGKTSVTRDDVKRWETGKRIPRPAWRHWLADVLEIPVERLDVAARLARHARRCRVSSVAPTRP</sequence>
<dbReference type="Gene3D" id="1.10.260.40">
    <property type="entry name" value="lambda repressor-like DNA-binding domains"/>
    <property type="match status" value="1"/>
</dbReference>
<name>A0A7K3MDK6_9ACTN</name>
<evidence type="ECO:0000259" key="1">
    <source>
        <dbReference type="PROSITE" id="PS50943"/>
    </source>
</evidence>
<gene>
    <name evidence="2" type="ORF">F7O44_28835</name>
</gene>
<evidence type="ECO:0000313" key="2">
    <source>
        <dbReference type="EMBL" id="NDL61082.1"/>
    </source>
</evidence>
<comment type="caution">
    <text evidence="2">The sequence shown here is derived from an EMBL/GenBank/DDBJ whole genome shotgun (WGS) entry which is preliminary data.</text>
</comment>
<dbReference type="EMBL" id="WLZY01000018">
    <property type="protein sequence ID" value="NDL61082.1"/>
    <property type="molecule type" value="Genomic_DNA"/>
</dbReference>
<dbReference type="GO" id="GO:0003677">
    <property type="term" value="F:DNA binding"/>
    <property type="evidence" value="ECO:0007669"/>
    <property type="project" value="InterPro"/>
</dbReference>
<dbReference type="Proteomes" id="UP000460435">
    <property type="component" value="Unassembled WGS sequence"/>
</dbReference>